<gene>
    <name evidence="1" type="ORF">HKBW3S06_01562</name>
</gene>
<evidence type="ECO:0008006" key="3">
    <source>
        <dbReference type="Google" id="ProtNLM"/>
    </source>
</evidence>
<evidence type="ECO:0000313" key="1">
    <source>
        <dbReference type="EMBL" id="GFP22335.1"/>
    </source>
</evidence>
<reference evidence="1 2" key="1">
    <citation type="journal article" date="2020" name="Front. Microbiol.">
        <title>Single-cell genomics of novel Actinobacteria with the Wood-Ljungdahl pathway discovered in a serpentinizing system.</title>
        <authorList>
            <person name="Merino N."/>
            <person name="Kawai M."/>
            <person name="Boyd E.S."/>
            <person name="Colman D.R."/>
            <person name="McGlynn S.E."/>
            <person name="Nealson K.H."/>
            <person name="Kurokawa K."/>
            <person name="Hongoh Y."/>
        </authorList>
    </citation>
    <scope>NUCLEOTIDE SEQUENCE [LARGE SCALE GENOMIC DNA]</scope>
    <source>
        <strain evidence="1 2">S06</strain>
    </source>
</reference>
<proteinExistence type="predicted"/>
<protein>
    <recommendedName>
        <fullName evidence="3">DNA methylase N-4/N-6 domain-containing protein</fullName>
    </recommendedName>
</protein>
<accession>A0A6V8NPY3</accession>
<name>A0A6V8NPY3_9ACTN</name>
<dbReference type="PROSITE" id="PS00092">
    <property type="entry name" value="N6_MTASE"/>
    <property type="match status" value="1"/>
</dbReference>
<dbReference type="GO" id="GO:0032259">
    <property type="term" value="P:methylation"/>
    <property type="evidence" value="ECO:0007669"/>
    <property type="project" value="InterPro"/>
</dbReference>
<dbReference type="GO" id="GO:0008168">
    <property type="term" value="F:methyltransferase activity"/>
    <property type="evidence" value="ECO:0007669"/>
    <property type="project" value="InterPro"/>
</dbReference>
<feature type="non-terminal residue" evidence="1">
    <location>
        <position position="1"/>
    </location>
</feature>
<organism evidence="1 2">
    <name type="scientific">Candidatus Hakubella thermalkaliphila</name>
    <dbReference type="NCBI Taxonomy" id="2754717"/>
    <lineage>
        <taxon>Bacteria</taxon>
        <taxon>Bacillati</taxon>
        <taxon>Actinomycetota</taxon>
        <taxon>Actinomycetota incertae sedis</taxon>
        <taxon>Candidatus Hakubellales</taxon>
        <taxon>Candidatus Hakubellaceae</taxon>
        <taxon>Candidatus Hakubella</taxon>
    </lineage>
</organism>
<dbReference type="Gene3D" id="3.40.50.150">
    <property type="entry name" value="Vaccinia Virus protein VP39"/>
    <property type="match status" value="1"/>
</dbReference>
<dbReference type="AlphaFoldDB" id="A0A6V8NPY3"/>
<dbReference type="Proteomes" id="UP000580051">
    <property type="component" value="Unassembled WGS sequence"/>
</dbReference>
<dbReference type="InterPro" id="IPR002052">
    <property type="entry name" value="DNA_methylase_N6_adenine_CS"/>
</dbReference>
<sequence>KMLKEGTEEEYAKAVVSYLALGVDRLADFGSVLCVLNVTGGRGVVHTFGRQALPMAWDYIESNPFNPVAAGWPTACEKNEKWIQHASQTAYTPAIVTQSSATSLPYGDNYFDAVITDPPYYINVPYADLSDFFYVWLKRTIGDLYPELFATPLTPKSEEIVQMQHWDPIRYKEKDKLWFEAMITKAFKECYRVLKPESIACIVFAHKSTEAWETIINALLNSGLYLTASWPVHTEMKARLRASESAA</sequence>
<feature type="non-terminal residue" evidence="1">
    <location>
        <position position="247"/>
    </location>
</feature>
<dbReference type="InterPro" id="IPR029063">
    <property type="entry name" value="SAM-dependent_MTases_sf"/>
</dbReference>
<dbReference type="EMBL" id="BLRV01000351">
    <property type="protein sequence ID" value="GFP22335.1"/>
    <property type="molecule type" value="Genomic_DNA"/>
</dbReference>
<evidence type="ECO:0000313" key="2">
    <source>
        <dbReference type="Proteomes" id="UP000580051"/>
    </source>
</evidence>
<dbReference type="GO" id="GO:0003676">
    <property type="term" value="F:nucleic acid binding"/>
    <property type="evidence" value="ECO:0007669"/>
    <property type="project" value="InterPro"/>
</dbReference>
<comment type="caution">
    <text evidence="1">The sequence shown here is derived from an EMBL/GenBank/DDBJ whole genome shotgun (WGS) entry which is preliminary data.</text>
</comment>
<dbReference type="SUPFAM" id="SSF53335">
    <property type="entry name" value="S-adenosyl-L-methionine-dependent methyltransferases"/>
    <property type="match status" value="2"/>
</dbReference>